<dbReference type="PANTHER" id="PTHR22939:SF129">
    <property type="entry name" value="SERINE PROTEASE HTRA2, MITOCHONDRIAL"/>
    <property type="match status" value="1"/>
</dbReference>
<dbReference type="PRINTS" id="PR00834">
    <property type="entry name" value="PROTEASES2C"/>
</dbReference>
<evidence type="ECO:0000256" key="2">
    <source>
        <dbReference type="ARBA" id="ARBA00022670"/>
    </source>
</evidence>
<dbReference type="HOGENOM" id="CLU_020120_1_0_10"/>
<evidence type="ECO:0000259" key="9">
    <source>
        <dbReference type="PROSITE" id="PS50106"/>
    </source>
</evidence>
<keyword evidence="5 10" id="KW-0378">Hydrolase</keyword>
<protein>
    <submittedName>
        <fullName evidence="10">Protease Do</fullName>
        <ecNumber evidence="10">3.4.21.108</ecNumber>
    </submittedName>
</protein>
<keyword evidence="6" id="KW-0720">Serine protease</keyword>
<evidence type="ECO:0000313" key="11">
    <source>
        <dbReference type="Proteomes" id="UP000000310"/>
    </source>
</evidence>
<evidence type="ECO:0000313" key="10">
    <source>
        <dbReference type="EMBL" id="ADY53303.1"/>
    </source>
</evidence>
<dbReference type="EMBL" id="CP002545">
    <property type="protein sequence ID" value="ADY53303.1"/>
    <property type="molecule type" value="Genomic_DNA"/>
</dbReference>
<reference evidence="11" key="2">
    <citation type="submission" date="2011-02" db="EMBL/GenBank/DDBJ databases">
        <title>The complete genome of Pedobacter saltans DSM 12145.</title>
        <authorList>
            <consortium name="US DOE Joint Genome Institute (JGI-PGF)"/>
            <person name="Lucas S."/>
            <person name="Copeland A."/>
            <person name="Lapidus A."/>
            <person name="Bruce D."/>
            <person name="Goodwin L."/>
            <person name="Pitluck S."/>
            <person name="Kyrpides N."/>
            <person name="Mavromatis K."/>
            <person name="Pagani I."/>
            <person name="Ivanova N."/>
            <person name="Ovchinnikova G."/>
            <person name="Lu M."/>
            <person name="Detter J.C."/>
            <person name="Han C."/>
            <person name="Land M."/>
            <person name="Hauser L."/>
            <person name="Markowitz V."/>
            <person name="Cheng J.-F."/>
            <person name="Hugenholtz P."/>
            <person name="Woyke T."/>
            <person name="Wu D."/>
            <person name="Tindall B."/>
            <person name="Pomrenke H.G."/>
            <person name="Brambilla E."/>
            <person name="Klenk H.-P."/>
            <person name="Eisen J.A."/>
        </authorList>
    </citation>
    <scope>NUCLEOTIDE SEQUENCE [LARGE SCALE GENOMIC DNA]</scope>
    <source>
        <strain evidence="11">ATCC 51119 / DSM 12145 / JCM 21818 / LMG 10337 / NBRC 100064 / NCIMB 13643</strain>
    </source>
</reference>
<feature type="binding site" evidence="8">
    <location>
        <begin position="255"/>
        <end position="257"/>
    </location>
    <ligand>
        <name>substrate</name>
    </ligand>
</feature>
<dbReference type="InterPro" id="IPR001478">
    <property type="entry name" value="PDZ"/>
</dbReference>
<dbReference type="Pfam" id="PF13180">
    <property type="entry name" value="PDZ_2"/>
    <property type="match status" value="1"/>
</dbReference>
<evidence type="ECO:0000256" key="5">
    <source>
        <dbReference type="ARBA" id="ARBA00022801"/>
    </source>
</evidence>
<dbReference type="Pfam" id="PF13365">
    <property type="entry name" value="Trypsin_2"/>
    <property type="match status" value="1"/>
</dbReference>
<dbReference type="PROSITE" id="PS50106">
    <property type="entry name" value="PDZ"/>
    <property type="match status" value="1"/>
</dbReference>
<dbReference type="GO" id="GO:0004252">
    <property type="term" value="F:serine-type endopeptidase activity"/>
    <property type="evidence" value="ECO:0007669"/>
    <property type="project" value="InterPro"/>
</dbReference>
<reference evidence="10 11" key="1">
    <citation type="journal article" date="2011" name="Stand. Genomic Sci.">
        <title>Complete genome sequence of the gliding, heparinolytic Pedobacter saltans type strain (113).</title>
        <authorList>
            <person name="Liolios K."/>
            <person name="Sikorski J."/>
            <person name="Lu M."/>
            <person name="Nolan M."/>
            <person name="Lapidus A."/>
            <person name="Lucas S."/>
            <person name="Hammon N."/>
            <person name="Deshpande S."/>
            <person name="Cheng J.F."/>
            <person name="Tapia R."/>
            <person name="Han C."/>
            <person name="Goodwin L."/>
            <person name="Pitluck S."/>
            <person name="Huntemann M."/>
            <person name="Ivanova N."/>
            <person name="Pagani I."/>
            <person name="Mavromatis K."/>
            <person name="Ovchinikova G."/>
            <person name="Pati A."/>
            <person name="Chen A."/>
            <person name="Palaniappan K."/>
            <person name="Land M."/>
            <person name="Hauser L."/>
            <person name="Brambilla E.M."/>
            <person name="Kotsyurbenko O."/>
            <person name="Rohde M."/>
            <person name="Tindall B.J."/>
            <person name="Abt B."/>
            <person name="Goker M."/>
            <person name="Detter J.C."/>
            <person name="Woyke T."/>
            <person name="Bristow J."/>
            <person name="Eisen J.A."/>
            <person name="Markowitz V."/>
            <person name="Hugenholtz P."/>
            <person name="Klenk H.P."/>
            <person name="Kyrpides N.C."/>
        </authorList>
    </citation>
    <scope>NUCLEOTIDE SEQUENCE [LARGE SCALE GENOMIC DNA]</scope>
    <source>
        <strain evidence="11">ATCC 51119 / DSM 12145 / JCM 21818 / LMG 10337 / NBRC 100064 / NCIMB 13643</strain>
    </source>
</reference>
<name>F0S7P8_PSESL</name>
<evidence type="ECO:0000256" key="1">
    <source>
        <dbReference type="ARBA" id="ARBA00010541"/>
    </source>
</evidence>
<dbReference type="PANTHER" id="PTHR22939">
    <property type="entry name" value="SERINE PROTEASE FAMILY S1C HTRA-RELATED"/>
    <property type="match status" value="1"/>
</dbReference>
<organism evidence="10 11">
    <name type="scientific">Pseudopedobacter saltans (strain ATCC 51119 / DSM 12145 / JCM 21818 / CCUG 39354 / LMG 10337 / NBRC 100064 / NCIMB 13643)</name>
    <name type="common">Pedobacter saltans</name>
    <dbReference type="NCBI Taxonomy" id="762903"/>
    <lineage>
        <taxon>Bacteria</taxon>
        <taxon>Pseudomonadati</taxon>
        <taxon>Bacteroidota</taxon>
        <taxon>Sphingobacteriia</taxon>
        <taxon>Sphingobacteriales</taxon>
        <taxon>Sphingobacteriaceae</taxon>
        <taxon>Pseudopedobacter</taxon>
    </lineage>
</organism>
<dbReference type="NCBIfam" id="TIGR02037">
    <property type="entry name" value="degP_htrA_DO"/>
    <property type="match status" value="1"/>
</dbReference>
<proteinExistence type="inferred from homology"/>
<dbReference type="SUPFAM" id="SSF50156">
    <property type="entry name" value="PDZ domain-like"/>
    <property type="match status" value="2"/>
</dbReference>
<keyword evidence="11" id="KW-1185">Reference proteome</keyword>
<evidence type="ECO:0000256" key="7">
    <source>
        <dbReference type="PIRSR" id="PIRSR611782-1"/>
    </source>
</evidence>
<feature type="domain" description="PDZ" evidence="9">
    <location>
        <begin position="301"/>
        <end position="379"/>
    </location>
</feature>
<evidence type="ECO:0000256" key="8">
    <source>
        <dbReference type="PIRSR" id="PIRSR611782-2"/>
    </source>
</evidence>
<keyword evidence="2 10" id="KW-0645">Protease</keyword>
<evidence type="ECO:0000256" key="6">
    <source>
        <dbReference type="ARBA" id="ARBA00022825"/>
    </source>
</evidence>
<feature type="binding site" evidence="8">
    <location>
        <position position="165"/>
    </location>
    <ligand>
        <name>substrate</name>
    </ligand>
</feature>
<evidence type="ECO:0000256" key="4">
    <source>
        <dbReference type="ARBA" id="ARBA00022737"/>
    </source>
</evidence>
<evidence type="ECO:0000256" key="3">
    <source>
        <dbReference type="ARBA" id="ARBA00022729"/>
    </source>
</evidence>
<gene>
    <name evidence="10" type="ordered locus">Pedsa_2762</name>
</gene>
<dbReference type="Gene3D" id="2.30.42.10">
    <property type="match status" value="2"/>
</dbReference>
<keyword evidence="3" id="KW-0732">Signal</keyword>
<dbReference type="Gene3D" id="2.40.10.120">
    <property type="match status" value="1"/>
</dbReference>
<sequence length="513" mass="54069">MKNMKTIGLTLLTAFIGGAVAIGAYKLFEDKSIGNLSLDERQKVYFANNPSKIVSSAGALDFTAAAAAVSPGVVHVRTTYNRNNASSGRGGGDPFGDMFEDFFGRRVRPQSNTPSMGKGSGVIVTDDGYIMTNNHVVDNADKIEVILTDKRVLSAKVIGKDKMTDLALIKVEANNLPVVKLGNSDDVKVGEWVLAVGYPLTLESTVTAGIVSAKSRQIGILAQDNIDPNNYDPENPPASSSIESFIQTDAVINRGNSGGALVNANGELIGINSAIASQSGVYEGYGFAIPVNLAKKVMDDFIKFGEVKRGYIGVTFQELNSDVAKQLNLKEINGLYVNSTVDGGAAAAAGIKKGDIIKKLNGEDALTSAELQERIGRMRPGDKVNLTVLRDGSLKNFTLTLKGASETKGASSSSSAEASDILNSLGATFTPVKDATKKRLGISSGVEVTSVAAGKLFDMYEVPRGTVITSINGRSVNNMDQVNAALSSTKGNMLSFQGIGPDGGQFRFTFPIK</sequence>
<dbReference type="InterPro" id="IPR009003">
    <property type="entry name" value="Peptidase_S1_PA"/>
</dbReference>
<dbReference type="Proteomes" id="UP000000310">
    <property type="component" value="Chromosome"/>
</dbReference>
<comment type="similarity">
    <text evidence="1">Belongs to the peptidase S1C family.</text>
</comment>
<feature type="active site" description="Charge relay system" evidence="7">
    <location>
        <position position="135"/>
    </location>
</feature>
<feature type="binding site" evidence="8">
    <location>
        <position position="135"/>
    </location>
    <ligand>
        <name>substrate</name>
    </ligand>
</feature>
<dbReference type="GO" id="GO:0006508">
    <property type="term" value="P:proteolysis"/>
    <property type="evidence" value="ECO:0007669"/>
    <property type="project" value="UniProtKB-KW"/>
</dbReference>
<dbReference type="InterPro" id="IPR011782">
    <property type="entry name" value="Pept_S1C_Do"/>
</dbReference>
<dbReference type="eggNOG" id="COG0265">
    <property type="taxonomic scope" value="Bacteria"/>
</dbReference>
<dbReference type="KEGG" id="psn:Pedsa_2762"/>
<keyword evidence="4" id="KW-0677">Repeat</keyword>
<accession>F0S7P8</accession>
<dbReference type="SMART" id="SM00228">
    <property type="entry name" value="PDZ"/>
    <property type="match status" value="2"/>
</dbReference>
<dbReference type="RefSeq" id="WP_013633788.1">
    <property type="nucleotide sequence ID" value="NC_015177.1"/>
</dbReference>
<dbReference type="EC" id="3.4.21.108" evidence="10"/>
<dbReference type="STRING" id="762903.Pedsa_2762"/>
<feature type="active site" description="Charge relay system" evidence="7">
    <location>
        <position position="257"/>
    </location>
</feature>
<dbReference type="SUPFAM" id="SSF50494">
    <property type="entry name" value="Trypsin-like serine proteases"/>
    <property type="match status" value="1"/>
</dbReference>
<feature type="active site" description="Charge relay system" evidence="7">
    <location>
        <position position="165"/>
    </location>
</feature>
<dbReference type="AlphaFoldDB" id="F0S7P8"/>
<dbReference type="OrthoDB" id="9758917at2"/>
<dbReference type="InterPro" id="IPR001940">
    <property type="entry name" value="Peptidase_S1C"/>
</dbReference>
<dbReference type="InterPro" id="IPR036034">
    <property type="entry name" value="PDZ_sf"/>
</dbReference>